<reference evidence="2" key="1">
    <citation type="submission" date="2023-03" db="EMBL/GenBank/DDBJ databases">
        <title>Massive genome expansion in bonnet fungi (Mycena s.s.) driven by repeated elements and novel gene families across ecological guilds.</title>
        <authorList>
            <consortium name="Lawrence Berkeley National Laboratory"/>
            <person name="Harder C.B."/>
            <person name="Miyauchi S."/>
            <person name="Viragh M."/>
            <person name="Kuo A."/>
            <person name="Thoen E."/>
            <person name="Andreopoulos B."/>
            <person name="Lu D."/>
            <person name="Skrede I."/>
            <person name="Drula E."/>
            <person name="Henrissat B."/>
            <person name="Morin E."/>
            <person name="Kohler A."/>
            <person name="Barry K."/>
            <person name="LaButti K."/>
            <person name="Morin E."/>
            <person name="Salamov A."/>
            <person name="Lipzen A."/>
            <person name="Mereny Z."/>
            <person name="Hegedus B."/>
            <person name="Baldrian P."/>
            <person name="Stursova M."/>
            <person name="Weitz H."/>
            <person name="Taylor A."/>
            <person name="Grigoriev I.V."/>
            <person name="Nagy L.G."/>
            <person name="Martin F."/>
            <person name="Kauserud H."/>
        </authorList>
    </citation>
    <scope>NUCLEOTIDE SEQUENCE</scope>
    <source>
        <strain evidence="2">CBHHK067</strain>
    </source>
</reference>
<keyword evidence="1" id="KW-0812">Transmembrane</keyword>
<dbReference type="AlphaFoldDB" id="A0AAD7DS27"/>
<dbReference type="EMBL" id="JARKIE010000028">
    <property type="protein sequence ID" value="KAJ7697844.1"/>
    <property type="molecule type" value="Genomic_DNA"/>
</dbReference>
<keyword evidence="3" id="KW-1185">Reference proteome</keyword>
<sequence>MFVLAMQLRYNNRVSGGRYLVMVTSAMLFFSTIQVVLCVALVAISLRIVTLEVEGSAFSQLSLIRGRVVFVQYTILITNNALTDSLFTFRCYVVWGKSLSIAIIPLTMVLGTTILGYTGAVQNDYLSESTFTATIAFILSAVTNGTVTTLTASRIWWVGRQERRTLLERGSPRSPRSYKIAAAMLAKFGVGRHLLPLRHCVHNISFSRGRPYTLRMPTLILVRVGLDRRETQCSETPVPDLSFASIELRSFPISSHLASPPESTTVE</sequence>
<keyword evidence="1" id="KW-0472">Membrane</keyword>
<feature type="transmembrane region" description="Helical" evidence="1">
    <location>
        <begin position="20"/>
        <end position="49"/>
    </location>
</feature>
<gene>
    <name evidence="2" type="ORF">B0H17DRAFT_1262109</name>
</gene>
<dbReference type="Proteomes" id="UP001221757">
    <property type="component" value="Unassembled WGS sequence"/>
</dbReference>
<name>A0AAD7DS27_MYCRO</name>
<feature type="transmembrane region" description="Helical" evidence="1">
    <location>
        <begin position="131"/>
        <end position="157"/>
    </location>
</feature>
<evidence type="ECO:0000313" key="2">
    <source>
        <dbReference type="EMBL" id="KAJ7697844.1"/>
    </source>
</evidence>
<organism evidence="2 3">
    <name type="scientific">Mycena rosella</name>
    <name type="common">Pink bonnet</name>
    <name type="synonym">Agaricus rosellus</name>
    <dbReference type="NCBI Taxonomy" id="1033263"/>
    <lineage>
        <taxon>Eukaryota</taxon>
        <taxon>Fungi</taxon>
        <taxon>Dikarya</taxon>
        <taxon>Basidiomycota</taxon>
        <taxon>Agaricomycotina</taxon>
        <taxon>Agaricomycetes</taxon>
        <taxon>Agaricomycetidae</taxon>
        <taxon>Agaricales</taxon>
        <taxon>Marasmiineae</taxon>
        <taxon>Mycenaceae</taxon>
        <taxon>Mycena</taxon>
    </lineage>
</organism>
<feature type="transmembrane region" description="Helical" evidence="1">
    <location>
        <begin position="99"/>
        <end position="119"/>
    </location>
</feature>
<keyword evidence="1" id="KW-1133">Transmembrane helix</keyword>
<protein>
    <submittedName>
        <fullName evidence="2">Uncharacterized protein</fullName>
    </submittedName>
</protein>
<accession>A0AAD7DS27</accession>
<proteinExistence type="predicted"/>
<comment type="caution">
    <text evidence="2">The sequence shown here is derived from an EMBL/GenBank/DDBJ whole genome shotgun (WGS) entry which is preliminary data.</text>
</comment>
<evidence type="ECO:0000256" key="1">
    <source>
        <dbReference type="SAM" id="Phobius"/>
    </source>
</evidence>
<evidence type="ECO:0000313" key="3">
    <source>
        <dbReference type="Proteomes" id="UP001221757"/>
    </source>
</evidence>